<dbReference type="PANTHER" id="PTHR36121">
    <property type="entry name" value="PROTEIN SXY"/>
    <property type="match status" value="1"/>
</dbReference>
<dbReference type="RefSeq" id="WP_284311711.1">
    <property type="nucleotide sequence ID" value="NZ_BSPC01000015.1"/>
</dbReference>
<dbReference type="SUPFAM" id="SSF159894">
    <property type="entry name" value="YgaC/TfoX-N like"/>
    <property type="match status" value="1"/>
</dbReference>
<gene>
    <name evidence="2" type="ORF">GCM10007874_18600</name>
</gene>
<dbReference type="PANTHER" id="PTHR36121:SF1">
    <property type="entry name" value="PROTEIN SXY"/>
    <property type="match status" value="1"/>
</dbReference>
<dbReference type="InterPro" id="IPR047525">
    <property type="entry name" value="TfoX-like"/>
</dbReference>
<reference evidence="3" key="1">
    <citation type="journal article" date="2019" name="Int. J. Syst. Evol. Microbiol.">
        <title>The Global Catalogue of Microorganisms (GCM) 10K type strain sequencing project: providing services to taxonomists for standard genome sequencing and annotation.</title>
        <authorList>
            <consortium name="The Broad Institute Genomics Platform"/>
            <consortium name="The Broad Institute Genome Sequencing Center for Infectious Disease"/>
            <person name="Wu L."/>
            <person name="Ma J."/>
        </authorList>
    </citation>
    <scope>NUCLEOTIDE SEQUENCE [LARGE SCALE GENOMIC DNA]</scope>
    <source>
        <strain evidence="3">NBRC 101365</strain>
    </source>
</reference>
<proteinExistence type="predicted"/>
<dbReference type="Gene3D" id="3.30.1460.30">
    <property type="entry name" value="YgaC/TfoX-N like chaperone"/>
    <property type="match status" value="1"/>
</dbReference>
<keyword evidence="3" id="KW-1185">Reference proteome</keyword>
<comment type="caution">
    <text evidence="2">The sequence shown here is derived from an EMBL/GenBank/DDBJ whole genome shotgun (WGS) entry which is preliminary data.</text>
</comment>
<dbReference type="EMBL" id="BSPC01000015">
    <property type="protein sequence ID" value="GLS18843.1"/>
    <property type="molecule type" value="Genomic_DNA"/>
</dbReference>
<dbReference type="Pfam" id="PF04993">
    <property type="entry name" value="TfoX_N"/>
    <property type="match status" value="1"/>
</dbReference>
<dbReference type="Proteomes" id="UP001156882">
    <property type="component" value="Unassembled WGS sequence"/>
</dbReference>
<name>A0ABQ6CEN6_9HYPH</name>
<dbReference type="InterPro" id="IPR007076">
    <property type="entry name" value="TfoX_N"/>
</dbReference>
<organism evidence="2 3">
    <name type="scientific">Labrys miyagiensis</name>
    <dbReference type="NCBI Taxonomy" id="346912"/>
    <lineage>
        <taxon>Bacteria</taxon>
        <taxon>Pseudomonadati</taxon>
        <taxon>Pseudomonadota</taxon>
        <taxon>Alphaproteobacteria</taxon>
        <taxon>Hyphomicrobiales</taxon>
        <taxon>Xanthobacteraceae</taxon>
        <taxon>Labrys</taxon>
    </lineage>
</organism>
<protein>
    <submittedName>
        <fullName evidence="2">Competence protein TfoX</fullName>
    </submittedName>
</protein>
<evidence type="ECO:0000259" key="1">
    <source>
        <dbReference type="Pfam" id="PF04993"/>
    </source>
</evidence>
<feature type="domain" description="TfoX N-terminal" evidence="1">
    <location>
        <begin position="8"/>
        <end position="99"/>
    </location>
</feature>
<evidence type="ECO:0000313" key="2">
    <source>
        <dbReference type="EMBL" id="GLS18843.1"/>
    </source>
</evidence>
<evidence type="ECO:0000313" key="3">
    <source>
        <dbReference type="Proteomes" id="UP001156882"/>
    </source>
</evidence>
<accession>A0ABQ6CEN6</accession>
<sequence>MDHEHLRDLFAGLPRLSIRRLFGGVGLYSDGIVFALGAFDEIWIKADAETITLFEQAGARRFSYQGRNRTVQLPYWSLPDSALDDPDEALKWARLGIAASLRAPKSAPKKARSKKQP</sequence>